<keyword evidence="3" id="KW-1185">Reference proteome</keyword>
<feature type="non-terminal residue" evidence="2">
    <location>
        <position position="1"/>
    </location>
</feature>
<evidence type="ECO:0000259" key="1">
    <source>
        <dbReference type="Pfam" id="PF07727"/>
    </source>
</evidence>
<evidence type="ECO:0000313" key="2">
    <source>
        <dbReference type="EMBL" id="KYP44331.1"/>
    </source>
</evidence>
<dbReference type="AlphaFoldDB" id="A0A151RP35"/>
<protein>
    <recommendedName>
        <fullName evidence="1">Reverse transcriptase Ty1/copia-type domain-containing protein</fullName>
    </recommendedName>
</protein>
<dbReference type="EMBL" id="KQ483631">
    <property type="protein sequence ID" value="KYP44331.1"/>
    <property type="molecule type" value="Genomic_DNA"/>
</dbReference>
<dbReference type="PANTHER" id="PTHR11439">
    <property type="entry name" value="GAG-POL-RELATED RETROTRANSPOSON"/>
    <property type="match status" value="1"/>
</dbReference>
<sequence>LYTLNDEHWINAMQEELNQFERNQVWKLVPRPYNHLIIGTKWVFRNKLNEHGIIIRNKARLVAKGYNQEEGIDYEETYALVARLETIKMLIAYASIMEEVLPLVEFTYNDSYHLSIGMGPFEALYGRRCRTPLCWYQEGESVVVGPELVLDPLKLLILNMTVSRSSFEVNYRALASTTCELQWLSYLLNDIQVTCSNSTILFCDNESALHIATNPVFHECTKNLDIDCHLVREKSQQV</sequence>
<accession>A0A151RP35</accession>
<dbReference type="Pfam" id="PF07727">
    <property type="entry name" value="RVT_2"/>
    <property type="match status" value="1"/>
</dbReference>
<dbReference type="PANTHER" id="PTHR11439:SF498">
    <property type="entry name" value="DNAK FAMILY PROTEIN"/>
    <property type="match status" value="1"/>
</dbReference>
<dbReference type="Gene3D" id="3.30.420.10">
    <property type="entry name" value="Ribonuclease H-like superfamily/Ribonuclease H"/>
    <property type="match status" value="1"/>
</dbReference>
<name>A0A151RP35_CAJCA</name>
<feature type="domain" description="Reverse transcriptase Ty1/copia-type" evidence="1">
    <location>
        <begin position="23"/>
        <end position="99"/>
    </location>
</feature>
<reference evidence="2" key="1">
    <citation type="journal article" date="2012" name="Nat. Biotechnol.">
        <title>Draft genome sequence of pigeonpea (Cajanus cajan), an orphan legume crop of resource-poor farmers.</title>
        <authorList>
            <person name="Varshney R.K."/>
            <person name="Chen W."/>
            <person name="Li Y."/>
            <person name="Bharti A.K."/>
            <person name="Saxena R.K."/>
            <person name="Schlueter J.A."/>
            <person name="Donoghue M.T."/>
            <person name="Azam S."/>
            <person name="Fan G."/>
            <person name="Whaley A.M."/>
            <person name="Farmer A.D."/>
            <person name="Sheridan J."/>
            <person name="Iwata A."/>
            <person name="Tuteja R."/>
            <person name="Penmetsa R.V."/>
            <person name="Wu W."/>
            <person name="Upadhyaya H.D."/>
            <person name="Yang S.P."/>
            <person name="Shah T."/>
            <person name="Saxena K.B."/>
            <person name="Michael T."/>
            <person name="McCombie W.R."/>
            <person name="Yang B."/>
            <person name="Zhang G."/>
            <person name="Yang H."/>
            <person name="Wang J."/>
            <person name="Spillane C."/>
            <person name="Cook D.R."/>
            <person name="May G.D."/>
            <person name="Xu X."/>
            <person name="Jackson S.A."/>
        </authorList>
    </citation>
    <scope>NUCLEOTIDE SEQUENCE [LARGE SCALE GENOMIC DNA]</scope>
</reference>
<dbReference type="CDD" id="cd09272">
    <property type="entry name" value="RNase_HI_RT_Ty1"/>
    <property type="match status" value="1"/>
</dbReference>
<proteinExistence type="predicted"/>
<evidence type="ECO:0000313" key="3">
    <source>
        <dbReference type="Proteomes" id="UP000075243"/>
    </source>
</evidence>
<dbReference type="InterPro" id="IPR013103">
    <property type="entry name" value="RVT_2"/>
</dbReference>
<dbReference type="InterPro" id="IPR036397">
    <property type="entry name" value="RNaseH_sf"/>
</dbReference>
<gene>
    <name evidence="2" type="ORF">KK1_034192</name>
</gene>
<dbReference type="Proteomes" id="UP000075243">
    <property type="component" value="Unassembled WGS sequence"/>
</dbReference>
<dbReference type="Gramene" id="C.cajan_34589.t">
    <property type="protein sequence ID" value="C.cajan_34589.t"/>
    <property type="gene ID" value="C.cajan_34589"/>
</dbReference>
<organism evidence="2 3">
    <name type="scientific">Cajanus cajan</name>
    <name type="common">Pigeon pea</name>
    <name type="synonym">Cajanus indicus</name>
    <dbReference type="NCBI Taxonomy" id="3821"/>
    <lineage>
        <taxon>Eukaryota</taxon>
        <taxon>Viridiplantae</taxon>
        <taxon>Streptophyta</taxon>
        <taxon>Embryophyta</taxon>
        <taxon>Tracheophyta</taxon>
        <taxon>Spermatophyta</taxon>
        <taxon>Magnoliopsida</taxon>
        <taxon>eudicotyledons</taxon>
        <taxon>Gunneridae</taxon>
        <taxon>Pentapetalae</taxon>
        <taxon>rosids</taxon>
        <taxon>fabids</taxon>
        <taxon>Fabales</taxon>
        <taxon>Fabaceae</taxon>
        <taxon>Papilionoideae</taxon>
        <taxon>50 kb inversion clade</taxon>
        <taxon>NPAAA clade</taxon>
        <taxon>indigoferoid/millettioid clade</taxon>
        <taxon>Phaseoleae</taxon>
        <taxon>Cajanus</taxon>
    </lineage>
</organism>
<dbReference type="GO" id="GO:0003676">
    <property type="term" value="F:nucleic acid binding"/>
    <property type="evidence" value="ECO:0007669"/>
    <property type="project" value="InterPro"/>
</dbReference>